<dbReference type="EMBL" id="ALBS01000170">
    <property type="protein sequence ID" value="EJT49499.1"/>
    <property type="molecule type" value="Genomic_DNA"/>
</dbReference>
<evidence type="ECO:0000313" key="9">
    <source>
        <dbReference type="EMBL" id="EJT49499.1"/>
    </source>
</evidence>
<dbReference type="HOGENOM" id="CLU_023695_0_0_1"/>
<evidence type="ECO:0000256" key="3">
    <source>
        <dbReference type="ARBA" id="ARBA00022694"/>
    </source>
</evidence>
<dbReference type="GeneID" id="25984917"/>
<dbReference type="Pfam" id="PF00400">
    <property type="entry name" value="WD40"/>
    <property type="match status" value="1"/>
</dbReference>
<dbReference type="HAMAP" id="MF_03056">
    <property type="entry name" value="TRM82"/>
    <property type="match status" value="1"/>
</dbReference>
<evidence type="ECO:0000256" key="2">
    <source>
        <dbReference type="ARBA" id="ARBA00022574"/>
    </source>
</evidence>
<feature type="compositionally biased region" description="Low complexity" evidence="8">
    <location>
        <begin position="479"/>
        <end position="493"/>
    </location>
</feature>
<proteinExistence type="inferred from homology"/>
<keyword evidence="3 6" id="KW-0819">tRNA processing</keyword>
<dbReference type="SUPFAM" id="SSF50978">
    <property type="entry name" value="WD40 repeat-like"/>
    <property type="match status" value="1"/>
</dbReference>
<feature type="compositionally biased region" description="Basic residues" evidence="8">
    <location>
        <begin position="462"/>
        <end position="472"/>
    </location>
</feature>
<dbReference type="InterPro" id="IPR019775">
    <property type="entry name" value="WD40_repeat_CS"/>
</dbReference>
<reference evidence="9 10" key="1">
    <citation type="journal article" date="2012" name="Eukaryot. Cell">
        <title>Draft genome sequence of CBS 2479, the standard type strain of Trichosporon asahii.</title>
        <authorList>
            <person name="Yang R.Y."/>
            <person name="Li H.T."/>
            <person name="Zhu H."/>
            <person name="Zhou G.P."/>
            <person name="Wang M."/>
            <person name="Wang L."/>
        </authorList>
    </citation>
    <scope>NUCLEOTIDE SEQUENCE [LARGE SCALE GENOMIC DNA]</scope>
    <source>
        <strain evidence="10">ATCC 90039 / CBS 2479 / JCM 2466 / KCTC 7840 / NCYC 2677 / UAMH 7654</strain>
    </source>
</reference>
<dbReference type="AlphaFoldDB" id="J6EXZ8"/>
<dbReference type="InterPro" id="IPR028884">
    <property type="entry name" value="Trm82"/>
</dbReference>
<keyword evidence="9" id="KW-0808">Transferase</keyword>
<dbReference type="PANTHER" id="PTHR16288:SF0">
    <property type="entry name" value="TRNA (GUANINE-N(7)-)-METHYLTRANSFERASE NON-CATALYTIC SUBUNIT WDR4"/>
    <property type="match status" value="1"/>
</dbReference>
<dbReference type="VEuPathDB" id="FungiDB:A1Q1_01403"/>
<accession>J6EXZ8</accession>
<dbReference type="GO" id="GO:0005829">
    <property type="term" value="C:cytosol"/>
    <property type="evidence" value="ECO:0007669"/>
    <property type="project" value="TreeGrafter"/>
</dbReference>
<dbReference type="OrthoDB" id="339900at2759"/>
<dbReference type="Gene3D" id="2.130.10.10">
    <property type="entry name" value="YVTN repeat-like/Quinoprotein amine dehydrogenase"/>
    <property type="match status" value="2"/>
</dbReference>
<dbReference type="InterPro" id="IPR015943">
    <property type="entry name" value="WD40/YVTN_repeat-like_dom_sf"/>
</dbReference>
<evidence type="ECO:0000256" key="6">
    <source>
        <dbReference type="HAMAP-Rule" id="MF_03056"/>
    </source>
</evidence>
<dbReference type="PROSITE" id="PS00678">
    <property type="entry name" value="WD_REPEATS_1"/>
    <property type="match status" value="1"/>
</dbReference>
<gene>
    <name evidence="9" type="ORF">A1Q1_01403</name>
</gene>
<dbReference type="InterPro" id="IPR036322">
    <property type="entry name" value="WD40_repeat_dom_sf"/>
</dbReference>
<dbReference type="GO" id="GO:0043527">
    <property type="term" value="C:tRNA methyltransferase complex"/>
    <property type="evidence" value="ECO:0007669"/>
    <property type="project" value="TreeGrafter"/>
</dbReference>
<keyword evidence="5 6" id="KW-0539">Nucleus</keyword>
<dbReference type="InterPro" id="IPR001680">
    <property type="entry name" value="WD40_rpt"/>
</dbReference>
<keyword evidence="9" id="KW-0489">Methyltransferase</keyword>
<dbReference type="PROSITE" id="PS50082">
    <property type="entry name" value="WD_REPEATS_2"/>
    <property type="match status" value="1"/>
</dbReference>
<comment type="similarity">
    <text evidence="6">Belongs to the WD repeat TRM82 family.</text>
</comment>
<dbReference type="GO" id="GO:0005634">
    <property type="term" value="C:nucleus"/>
    <property type="evidence" value="ECO:0007669"/>
    <property type="project" value="UniProtKB-SubCell"/>
</dbReference>
<dbReference type="GO" id="GO:0106004">
    <property type="term" value="P:tRNA (guanine-N7)-methylation"/>
    <property type="evidence" value="ECO:0007669"/>
    <property type="project" value="UniProtKB-UniRule"/>
</dbReference>
<keyword evidence="4 6" id="KW-0677">Repeat</keyword>
<name>J6EXZ8_TRIAS</name>
<dbReference type="SMART" id="SM00320">
    <property type="entry name" value="WD40"/>
    <property type="match status" value="3"/>
</dbReference>
<feature type="repeat" description="WD" evidence="7">
    <location>
        <begin position="51"/>
        <end position="85"/>
    </location>
</feature>
<protein>
    <submittedName>
        <fullName evidence="9">tRNA (Guanine-N7-)-methyltransferase</fullName>
    </submittedName>
</protein>
<evidence type="ECO:0000256" key="1">
    <source>
        <dbReference type="ARBA" id="ARBA00004123"/>
    </source>
</evidence>
<comment type="pathway">
    <text evidence="6">tRNA modification; N(7)-methylguanine-tRNA biosynthesis.</text>
</comment>
<evidence type="ECO:0000256" key="4">
    <source>
        <dbReference type="ARBA" id="ARBA00022737"/>
    </source>
</evidence>
<keyword evidence="2 6" id="KW-0853">WD repeat</keyword>
<dbReference type="GO" id="GO:0008168">
    <property type="term" value="F:methyltransferase activity"/>
    <property type="evidence" value="ECO:0007669"/>
    <property type="project" value="UniProtKB-KW"/>
</dbReference>
<dbReference type="PANTHER" id="PTHR16288">
    <property type="entry name" value="WD40 REPEAT PROTEIN 4"/>
    <property type="match status" value="1"/>
</dbReference>
<evidence type="ECO:0000313" key="10">
    <source>
        <dbReference type="Proteomes" id="UP000002748"/>
    </source>
</evidence>
<dbReference type="UniPathway" id="UPA00989"/>
<evidence type="ECO:0000256" key="5">
    <source>
        <dbReference type="ARBA" id="ARBA00023242"/>
    </source>
</evidence>
<organism evidence="9 10">
    <name type="scientific">Trichosporon asahii var. asahii (strain ATCC 90039 / CBS 2479 / JCM 2466 / KCTC 7840 / NBRC 103889/ NCYC 2677 / UAMH 7654)</name>
    <name type="common">Yeast</name>
    <dbReference type="NCBI Taxonomy" id="1186058"/>
    <lineage>
        <taxon>Eukaryota</taxon>
        <taxon>Fungi</taxon>
        <taxon>Dikarya</taxon>
        <taxon>Basidiomycota</taxon>
        <taxon>Agaricomycotina</taxon>
        <taxon>Tremellomycetes</taxon>
        <taxon>Trichosporonales</taxon>
        <taxon>Trichosporonaceae</taxon>
        <taxon>Trichosporon</taxon>
    </lineage>
</organism>
<evidence type="ECO:0000256" key="7">
    <source>
        <dbReference type="PROSITE-ProRule" id="PRU00221"/>
    </source>
</evidence>
<feature type="region of interest" description="Disordered" evidence="8">
    <location>
        <begin position="451"/>
        <end position="504"/>
    </location>
</feature>
<evidence type="ECO:0000256" key="8">
    <source>
        <dbReference type="SAM" id="MobiDB-lite"/>
    </source>
</evidence>
<comment type="caution">
    <text evidence="9">The sequence shown here is derived from an EMBL/GenBank/DDBJ whole genome shotgun (WGS) entry which is preliminary data.</text>
</comment>
<comment type="subcellular location">
    <subcellularLocation>
        <location evidence="1 6">Nucleus</location>
    </subcellularLocation>
</comment>
<feature type="compositionally biased region" description="Acidic residues" evidence="8">
    <location>
        <begin position="494"/>
        <end position="504"/>
    </location>
</feature>
<dbReference type="RefSeq" id="XP_014179917.1">
    <property type="nucleotide sequence ID" value="XM_014324442.1"/>
</dbReference>
<comment type="function">
    <text evidence="6">Required for the formation of N(7)-methylguanine at position 46 (m7G46) in tRNA. In the complex, it is required to stabilize and induce conformational changes of the catalytic subunit.</text>
</comment>
<dbReference type="Proteomes" id="UP000002748">
    <property type="component" value="Unassembled WGS sequence"/>
</dbReference>
<sequence length="504" mass="52685">MATTSLPPSAVASSSAHAVVASGSTVHLVTGDKVASASSAEDAKQELAGVIRKVAISADGKYAVTAGDDKSLRVWELKEKPELVSTRQTTKRVADMCFDKDGNIVVTDKVGDVFSYPFEPRAVENRPQGFVVASDPSLNPDGDLLLGHVSLITQTLLTPDNKHIVTADRDEHIRVSRYPKAYVIDRFLWGSEGFVSAIHIPTSRPNLLLSGGGQPTLQVFDWTSGALLGRIDILAAVSPYRAIRPPTRKIKGKRKAVGSDSGLMPSDDPAAAGWFTAPEGHMYPIGQGVAITQIGSVVVDGVTVVLFYSRGSSALHAFTLNEDGSAGAIQTASFAHPVLGFAPVGAQILVTLDNTHAAIASATVSASPVALVSVASDGSLSSADSPLLPALSESLSTPSLQIPASDAAKLNLYGDLQILPRRPGFEEDEAQAGESSLPANVDELAPKRLGRLKAQGHDVHIPAKKRKKSKGEKKRERNAAAAAGKSGGETSEAAGDDEESAMNA</sequence>
<dbReference type="KEGG" id="tasa:A1Q1_01403"/>